<feature type="domain" description="YqcC-like" evidence="1">
    <location>
        <begin position="6"/>
        <end position="102"/>
    </location>
</feature>
<dbReference type="PIRSF" id="PIRSF006257">
    <property type="entry name" value="UCP006257"/>
    <property type="match status" value="1"/>
</dbReference>
<accession>A0A917ZJB7</accession>
<reference evidence="2 3" key="1">
    <citation type="journal article" date="2014" name="Int. J. Syst. Evol. Microbiol.">
        <title>Complete genome sequence of Corynebacterium casei LMG S-19264T (=DSM 44701T), isolated from a smear-ripened cheese.</title>
        <authorList>
            <consortium name="US DOE Joint Genome Institute (JGI-PGF)"/>
            <person name="Walter F."/>
            <person name="Albersmeier A."/>
            <person name="Kalinowski J."/>
            <person name="Ruckert C."/>
        </authorList>
    </citation>
    <scope>NUCLEOTIDE SEQUENCE [LARGE SCALE GENOMIC DNA]</scope>
    <source>
        <strain evidence="2 3">CGMCC 1.7286</strain>
    </source>
</reference>
<dbReference type="SUPFAM" id="SSF158452">
    <property type="entry name" value="YqcC-like"/>
    <property type="match status" value="1"/>
</dbReference>
<keyword evidence="3" id="KW-1185">Reference proteome</keyword>
<dbReference type="GO" id="GO:0044010">
    <property type="term" value="P:single-species biofilm formation"/>
    <property type="evidence" value="ECO:0007669"/>
    <property type="project" value="TreeGrafter"/>
</dbReference>
<dbReference type="InterPro" id="IPR023376">
    <property type="entry name" value="YqcC-like_dom"/>
</dbReference>
<dbReference type="Pfam" id="PF04287">
    <property type="entry name" value="DUF446"/>
    <property type="match status" value="1"/>
</dbReference>
<sequence>MSQHRQLAQLLIEVEREMRALDLWQASAPSAEALSSAQPFCVDTLSFCEWVQWIMIPRFCIMIEQRQPLPASSDIASMAEEVFKEVDADTAILLELITEIDRTLRALH</sequence>
<evidence type="ECO:0000259" key="1">
    <source>
        <dbReference type="Pfam" id="PF04287"/>
    </source>
</evidence>
<evidence type="ECO:0000313" key="3">
    <source>
        <dbReference type="Proteomes" id="UP000599578"/>
    </source>
</evidence>
<dbReference type="Proteomes" id="UP000599578">
    <property type="component" value="Unassembled WGS sequence"/>
</dbReference>
<organism evidence="2 3">
    <name type="scientific">Marinobacterium nitratireducens</name>
    <dbReference type="NCBI Taxonomy" id="518897"/>
    <lineage>
        <taxon>Bacteria</taxon>
        <taxon>Pseudomonadati</taxon>
        <taxon>Pseudomonadota</taxon>
        <taxon>Gammaproteobacteria</taxon>
        <taxon>Oceanospirillales</taxon>
        <taxon>Oceanospirillaceae</taxon>
        <taxon>Marinobacterium</taxon>
    </lineage>
</organism>
<dbReference type="InterPro" id="IPR007384">
    <property type="entry name" value="UCP006257"/>
</dbReference>
<dbReference type="InterPro" id="IPR036814">
    <property type="entry name" value="YqcC-like_sf"/>
</dbReference>
<dbReference type="EMBL" id="BMLT01000006">
    <property type="protein sequence ID" value="GGO83049.1"/>
    <property type="molecule type" value="Genomic_DNA"/>
</dbReference>
<comment type="caution">
    <text evidence="2">The sequence shown here is derived from an EMBL/GenBank/DDBJ whole genome shotgun (WGS) entry which is preliminary data.</text>
</comment>
<dbReference type="Gene3D" id="1.20.1440.40">
    <property type="entry name" value="YqcC-like"/>
    <property type="match status" value="1"/>
</dbReference>
<name>A0A917ZJB7_9GAMM</name>
<evidence type="ECO:0000313" key="2">
    <source>
        <dbReference type="EMBL" id="GGO83049.1"/>
    </source>
</evidence>
<dbReference type="AlphaFoldDB" id="A0A917ZJB7"/>
<gene>
    <name evidence="2" type="ORF">GCM10011348_25870</name>
</gene>
<dbReference type="PANTHER" id="PTHR39586">
    <property type="entry name" value="CYTOPLASMIC PROTEIN-RELATED"/>
    <property type="match status" value="1"/>
</dbReference>
<dbReference type="RefSeq" id="WP_188861034.1">
    <property type="nucleotide sequence ID" value="NZ_BMLT01000006.1"/>
</dbReference>
<dbReference type="PANTHER" id="PTHR39586:SF1">
    <property type="entry name" value="CYTOPLASMIC PROTEIN"/>
    <property type="match status" value="1"/>
</dbReference>
<proteinExistence type="predicted"/>
<protein>
    <recommendedName>
        <fullName evidence="1">YqcC-like domain-containing protein</fullName>
    </recommendedName>
</protein>